<organism evidence="4 5">
    <name type="scientific">Oceanimonas pelagia</name>
    <dbReference type="NCBI Taxonomy" id="3028314"/>
    <lineage>
        <taxon>Bacteria</taxon>
        <taxon>Pseudomonadati</taxon>
        <taxon>Pseudomonadota</taxon>
        <taxon>Gammaproteobacteria</taxon>
        <taxon>Aeromonadales</taxon>
        <taxon>Aeromonadaceae</taxon>
        <taxon>Oceanimonas</taxon>
    </lineage>
</organism>
<dbReference type="RefSeq" id="WP_306762079.1">
    <property type="nucleotide sequence ID" value="NZ_CP118224.1"/>
</dbReference>
<feature type="domain" description="Sigma-54 factor interaction" evidence="3">
    <location>
        <begin position="232"/>
        <end position="337"/>
    </location>
</feature>
<dbReference type="Gene3D" id="3.40.50.300">
    <property type="entry name" value="P-loop containing nucleotide triphosphate hydrolases"/>
    <property type="match status" value="1"/>
</dbReference>
<dbReference type="Gene3D" id="1.10.10.60">
    <property type="entry name" value="Homeodomain-like"/>
    <property type="match status" value="1"/>
</dbReference>
<dbReference type="PANTHER" id="PTHR32071">
    <property type="entry name" value="TRANSCRIPTIONAL REGULATORY PROTEIN"/>
    <property type="match status" value="1"/>
</dbReference>
<accession>A0AA50QC21</accession>
<name>A0AA50QC21_9GAMM</name>
<gene>
    <name evidence="4" type="ORF">PU634_00210</name>
</gene>
<evidence type="ECO:0000256" key="1">
    <source>
        <dbReference type="ARBA" id="ARBA00022741"/>
    </source>
</evidence>
<dbReference type="InterPro" id="IPR027417">
    <property type="entry name" value="P-loop_NTPase"/>
</dbReference>
<dbReference type="Pfam" id="PF20161">
    <property type="entry name" value="VpsR"/>
    <property type="match status" value="1"/>
</dbReference>
<dbReference type="Gene3D" id="1.10.8.60">
    <property type="match status" value="1"/>
</dbReference>
<dbReference type="InterPro" id="IPR009057">
    <property type="entry name" value="Homeodomain-like_sf"/>
</dbReference>
<proteinExistence type="predicted"/>
<dbReference type="InterPro" id="IPR002078">
    <property type="entry name" value="Sigma_54_int"/>
</dbReference>
<evidence type="ECO:0000259" key="3">
    <source>
        <dbReference type="PROSITE" id="PS50045"/>
    </source>
</evidence>
<dbReference type="InterPro" id="IPR058031">
    <property type="entry name" value="AAA_lid_NorR"/>
</dbReference>
<reference evidence="4 5" key="1">
    <citation type="submission" date="2023-02" db="EMBL/GenBank/DDBJ databases">
        <title>Complete genome sequence of a novel bacterium Oceanimonas sp. NTOU-MSR1 isolated from marine coast sediment.</title>
        <authorList>
            <person name="Yang H.-T."/>
            <person name="Chen Y.-L."/>
            <person name="Ho Y.-N."/>
        </authorList>
    </citation>
    <scope>NUCLEOTIDE SEQUENCE [LARGE SCALE GENOMIC DNA]</scope>
    <source>
        <strain evidence="4 5">NTOU-MSR1</strain>
    </source>
</reference>
<keyword evidence="5" id="KW-1185">Reference proteome</keyword>
<dbReference type="KEGG" id="ope:PU634_00210"/>
<dbReference type="SUPFAM" id="SSF46689">
    <property type="entry name" value="Homeodomain-like"/>
    <property type="match status" value="1"/>
</dbReference>
<dbReference type="InterPro" id="IPR045343">
    <property type="entry name" value="VpsR"/>
</dbReference>
<evidence type="ECO:0000256" key="2">
    <source>
        <dbReference type="ARBA" id="ARBA00022840"/>
    </source>
</evidence>
<evidence type="ECO:0000313" key="4">
    <source>
        <dbReference type="EMBL" id="WMC10822.1"/>
    </source>
</evidence>
<dbReference type="SUPFAM" id="SSF52540">
    <property type="entry name" value="P-loop containing nucleoside triphosphate hydrolases"/>
    <property type="match status" value="1"/>
</dbReference>
<evidence type="ECO:0000313" key="5">
    <source>
        <dbReference type="Proteomes" id="UP001223802"/>
    </source>
</evidence>
<keyword evidence="1" id="KW-0547">Nucleotide-binding</keyword>
<dbReference type="EMBL" id="CP118224">
    <property type="protein sequence ID" value="WMC10822.1"/>
    <property type="molecule type" value="Genomic_DNA"/>
</dbReference>
<sequence>MALDREVLILQPVSERSGTRIWDCQRSDWSIIRHSNLDTAGAYLTSSGTSVAILDCRGIESPGQKLKRWMDGHQGVYWVAILSPNQLLKEEWQLFVATYCYDYHTSPVIDNMLAITLGRAYGMSRIKGSLSLTFEKQGLIGNHEDFQNVLIFLQSFRGHCLTLVGERGVGKELIARCLADIKGCCFICVDAAKDSNSEFLSDLCDAPNCKSSDGICLYLFNADEASDSMQHLIASQSYSEHFLVIYGFGKPIDAVDDKSRWNPGFLVALKSNLIKVPPLRERGKDKLLIAKHYLQKIGRERGKFMSGFTSQAEEAIERYHWPGNVDELIERVRAGVEHCHSEHLSAEVMGMAKLIRVKESDFSLRRAREEADALAIERVLELVSGSTGKAAELLCISRASLHRLIARYGIRR</sequence>
<dbReference type="GO" id="GO:0005524">
    <property type="term" value="F:ATP binding"/>
    <property type="evidence" value="ECO:0007669"/>
    <property type="project" value="UniProtKB-KW"/>
</dbReference>
<dbReference type="Pfam" id="PF25601">
    <property type="entry name" value="AAA_lid_14"/>
    <property type="match status" value="1"/>
</dbReference>
<keyword evidence="2" id="KW-0067">ATP-binding</keyword>
<protein>
    <submittedName>
        <fullName evidence="4">VpsR-related response regulator</fullName>
    </submittedName>
</protein>
<dbReference type="Proteomes" id="UP001223802">
    <property type="component" value="Chromosome"/>
</dbReference>
<dbReference type="AlphaFoldDB" id="A0AA50QC21"/>
<dbReference type="PROSITE" id="PS50045">
    <property type="entry name" value="SIGMA54_INTERACT_4"/>
    <property type="match status" value="1"/>
</dbReference>
<dbReference type="GO" id="GO:0006355">
    <property type="term" value="P:regulation of DNA-templated transcription"/>
    <property type="evidence" value="ECO:0007669"/>
    <property type="project" value="InterPro"/>
</dbReference>